<comment type="caution">
    <text evidence="1">The sequence shown here is derived from an EMBL/GenBank/DDBJ whole genome shotgun (WGS) entry which is preliminary data.</text>
</comment>
<evidence type="ECO:0008006" key="3">
    <source>
        <dbReference type="Google" id="ProtNLM"/>
    </source>
</evidence>
<keyword evidence="2" id="KW-1185">Reference proteome</keyword>
<dbReference type="EMBL" id="JAAKYA010000096">
    <property type="protein sequence ID" value="NGO40563.1"/>
    <property type="molecule type" value="Genomic_DNA"/>
</dbReference>
<name>A0A6M1RSI3_9BACT</name>
<evidence type="ECO:0000313" key="1">
    <source>
        <dbReference type="EMBL" id="NGO40563.1"/>
    </source>
</evidence>
<accession>A0A6M1RSI3</accession>
<dbReference type="SUPFAM" id="SSF55298">
    <property type="entry name" value="YjgF-like"/>
    <property type="match status" value="1"/>
</dbReference>
<organism evidence="1 2">
    <name type="scientific">Limisphaera ngatamarikiensis</name>
    <dbReference type="NCBI Taxonomy" id="1324935"/>
    <lineage>
        <taxon>Bacteria</taxon>
        <taxon>Pseudomonadati</taxon>
        <taxon>Verrucomicrobiota</taxon>
        <taxon>Verrucomicrobiia</taxon>
        <taxon>Limisphaerales</taxon>
        <taxon>Limisphaeraceae</taxon>
        <taxon>Limisphaera</taxon>
    </lineage>
</organism>
<evidence type="ECO:0000313" key="2">
    <source>
        <dbReference type="Proteomes" id="UP000477311"/>
    </source>
</evidence>
<dbReference type="RefSeq" id="WP_165109278.1">
    <property type="nucleotide sequence ID" value="NZ_JAAKYA010000096.1"/>
</dbReference>
<dbReference type="Gene3D" id="3.30.1330.40">
    <property type="entry name" value="RutC-like"/>
    <property type="match status" value="1"/>
</dbReference>
<proteinExistence type="predicted"/>
<protein>
    <recommendedName>
        <fullName evidence="3">RidA family protein</fullName>
    </recommendedName>
</protein>
<sequence length="430" mass="45485">MGFSAAESEGSRGTSGGALGRPAGRWAMGVARAASRVSWAGGIYAWASVCPVGGGSLISEALAVMETLRKLCAGPDLAMRPVVLHWFLRDAADRELCEALVGSADWCRPAVCHFSVQPPLEGAHMAVEAWWVGGGDISVRRVSGWSVETAHAGLRWLHVAGLEGAEASAPVEQQTRHLFGQLAGELALADLEVTDLMRTWIQVPEILGTEGRGSRYLAMNRGRAAAFEGVWPGRGRLSGDATAIRFPYPASTGIGAGPGGPVRLAAVALKGADGALERLALENPRQVPAYRYTAADGWPQPLFSRGMAVRGLGGLWVWVSGTASIVGEKVAHPGDVQAQAEETFDNIAALLDGENFARHGWPGVSAGLMDMVCARVYVKDAGMGEICRAVCERRLPPCPTVYVQADICRPELLVEVEGLVFRRLSGPEGT</sequence>
<reference evidence="1 2" key="1">
    <citation type="submission" date="2020-02" db="EMBL/GenBank/DDBJ databases">
        <title>Draft genome sequence of Limisphaera ngatamarikiensis NGM72.4T, a thermophilic Verrucomicrobia grouped in subdivision 3.</title>
        <authorList>
            <person name="Carere C.R."/>
            <person name="Steen J."/>
            <person name="Hugenholtz P."/>
            <person name="Stott M.B."/>
        </authorList>
    </citation>
    <scope>NUCLEOTIDE SEQUENCE [LARGE SCALE GENOMIC DNA]</scope>
    <source>
        <strain evidence="1 2">NGM72.4</strain>
    </source>
</reference>
<dbReference type="Proteomes" id="UP000477311">
    <property type="component" value="Unassembled WGS sequence"/>
</dbReference>
<dbReference type="InterPro" id="IPR035959">
    <property type="entry name" value="RutC-like_sf"/>
</dbReference>
<dbReference type="AlphaFoldDB" id="A0A6M1RSI3"/>
<gene>
    <name evidence="1" type="ORF">G4L39_14335</name>
</gene>